<evidence type="ECO:0000313" key="1">
    <source>
        <dbReference type="EMBL" id="OHA57012.1"/>
    </source>
</evidence>
<evidence type="ECO:0008006" key="3">
    <source>
        <dbReference type="Google" id="ProtNLM"/>
    </source>
</evidence>
<gene>
    <name evidence="1" type="ORF">A2114_01235</name>
</gene>
<dbReference type="EMBL" id="MHTG01000023">
    <property type="protein sequence ID" value="OHA57012.1"/>
    <property type="molecule type" value="Genomic_DNA"/>
</dbReference>
<dbReference type="Proteomes" id="UP000176494">
    <property type="component" value="Unassembled WGS sequence"/>
</dbReference>
<sequence length="210" mass="23248">MKIKKIGHCCLVIKVGAVTILTDPGSYTVEEHSKLEGIDFILFTHEHGDHYHLESLKVILEKNPQAKIYANNSVSDLLEQAGIAYTKIEHQQNFSLAGVEVVGIGEKHAEMHSSIPLSANLGFLIDNKLWYPGDAFTDPEQPVEILALPVSGPWMKIGEAVDYALKLKPKKAFPVHDGTRFGSAHTIPQRVLTPEGIEFVPIVEGDEREF</sequence>
<dbReference type="InterPro" id="IPR050114">
    <property type="entry name" value="UPF0173_UPF0282_UlaG_hydrolase"/>
</dbReference>
<comment type="caution">
    <text evidence="1">The sequence shown here is derived from an EMBL/GenBank/DDBJ whole genome shotgun (WGS) entry which is preliminary data.</text>
</comment>
<name>A0A1G2QAK9_9BACT</name>
<dbReference type="Pfam" id="PF13483">
    <property type="entry name" value="Lactamase_B_3"/>
    <property type="match status" value="1"/>
</dbReference>
<organism evidence="1 2">
    <name type="scientific">Candidatus Vogelbacteria bacterium GWA1_51_14</name>
    <dbReference type="NCBI Taxonomy" id="1802435"/>
    <lineage>
        <taxon>Bacteria</taxon>
        <taxon>Candidatus Vogeliibacteriota</taxon>
    </lineage>
</organism>
<reference evidence="1 2" key="1">
    <citation type="journal article" date="2016" name="Nat. Commun.">
        <title>Thousands of microbial genomes shed light on interconnected biogeochemical processes in an aquifer system.</title>
        <authorList>
            <person name="Anantharaman K."/>
            <person name="Brown C.T."/>
            <person name="Hug L.A."/>
            <person name="Sharon I."/>
            <person name="Castelle C.J."/>
            <person name="Probst A.J."/>
            <person name="Thomas B.C."/>
            <person name="Singh A."/>
            <person name="Wilkins M.J."/>
            <person name="Karaoz U."/>
            <person name="Brodie E.L."/>
            <person name="Williams K.H."/>
            <person name="Hubbard S.S."/>
            <person name="Banfield J.F."/>
        </authorList>
    </citation>
    <scope>NUCLEOTIDE SEQUENCE [LARGE SCALE GENOMIC DNA]</scope>
</reference>
<dbReference type="STRING" id="1802435.A2114_01235"/>
<dbReference type="AlphaFoldDB" id="A0A1G2QAK9"/>
<evidence type="ECO:0000313" key="2">
    <source>
        <dbReference type="Proteomes" id="UP000176494"/>
    </source>
</evidence>
<protein>
    <recommendedName>
        <fullName evidence="3">Metallo-beta-lactamase domain-containing protein</fullName>
    </recommendedName>
</protein>
<dbReference type="SUPFAM" id="SSF56281">
    <property type="entry name" value="Metallo-hydrolase/oxidoreductase"/>
    <property type="match status" value="1"/>
</dbReference>
<dbReference type="PANTHER" id="PTHR43546">
    <property type="entry name" value="UPF0173 METAL-DEPENDENT HYDROLASE MJ1163-RELATED"/>
    <property type="match status" value="1"/>
</dbReference>
<dbReference type="Gene3D" id="3.60.15.10">
    <property type="entry name" value="Ribonuclease Z/Hydroxyacylglutathione hydrolase-like"/>
    <property type="match status" value="1"/>
</dbReference>
<dbReference type="InterPro" id="IPR036866">
    <property type="entry name" value="RibonucZ/Hydroxyglut_hydro"/>
</dbReference>
<dbReference type="PANTHER" id="PTHR43546:SF3">
    <property type="entry name" value="UPF0173 METAL-DEPENDENT HYDROLASE MJ1163"/>
    <property type="match status" value="1"/>
</dbReference>
<proteinExistence type="predicted"/>
<accession>A0A1G2QAK9</accession>